<protein>
    <submittedName>
        <fullName evidence="1">Uncharacterized protein</fullName>
    </submittedName>
</protein>
<proteinExistence type="predicted"/>
<dbReference type="AlphaFoldDB" id="A0A557QWF2"/>
<dbReference type="RefSeq" id="WP_144309483.1">
    <property type="nucleotide sequence ID" value="NZ_VMNK01000007.1"/>
</dbReference>
<evidence type="ECO:0000313" key="1">
    <source>
        <dbReference type="EMBL" id="TVO57244.1"/>
    </source>
</evidence>
<evidence type="ECO:0000313" key="2">
    <source>
        <dbReference type="Proteomes" id="UP000319502"/>
    </source>
</evidence>
<name>A0A557QWF2_9RHOO</name>
<dbReference type="Proteomes" id="UP000319502">
    <property type="component" value="Unassembled WGS sequence"/>
</dbReference>
<sequence>MFVSTDGGQWRELNIGVSEDPYHALDQHGRKIVNADGSWWSTPTTTLHAKWHSSGSAGGRFSASTPFLIYPSPDARFVVIVFNSRADVPHNALVLNADGSVRHHIQQPGRYAGQRTEFLDTWWYERSPPPFARPWWAFWRHAPEPVVETRMKMLIGWPGDPTGSFEALDFDPEAGTFGDMVDSGRL</sequence>
<accession>A0A557QWF2</accession>
<comment type="caution">
    <text evidence="1">The sequence shown here is derived from an EMBL/GenBank/DDBJ whole genome shotgun (WGS) entry which is preliminary data.</text>
</comment>
<keyword evidence="2" id="KW-1185">Reference proteome</keyword>
<organism evidence="1 2">
    <name type="scientific">Denitromonas halophila</name>
    <dbReference type="NCBI Taxonomy" id="1629404"/>
    <lineage>
        <taxon>Bacteria</taxon>
        <taxon>Pseudomonadati</taxon>
        <taxon>Pseudomonadota</taxon>
        <taxon>Betaproteobacteria</taxon>
        <taxon>Rhodocyclales</taxon>
        <taxon>Zoogloeaceae</taxon>
        <taxon>Denitromonas</taxon>
    </lineage>
</organism>
<reference evidence="1 2" key="1">
    <citation type="submission" date="2019-07" db="EMBL/GenBank/DDBJ databases">
        <title>The pathways for chlorine oxyanion respiration interact through the shared metabolite chlorate.</title>
        <authorList>
            <person name="Barnum T.P."/>
            <person name="Cheng Y."/>
            <person name="Hill K.A."/>
            <person name="Lucas L.N."/>
            <person name="Carlson H.K."/>
            <person name="Coates J.D."/>
        </authorList>
    </citation>
    <scope>NUCLEOTIDE SEQUENCE [LARGE SCALE GENOMIC DNA]</scope>
    <source>
        <strain evidence="1 2">SFB-3</strain>
    </source>
</reference>
<gene>
    <name evidence="1" type="ORF">FHP91_10135</name>
</gene>
<dbReference type="EMBL" id="VMNK01000007">
    <property type="protein sequence ID" value="TVO57244.1"/>
    <property type="molecule type" value="Genomic_DNA"/>
</dbReference>